<organism evidence="2 3">
    <name type="scientific">Photobacterium lipolyticum</name>
    <dbReference type="NCBI Taxonomy" id="266810"/>
    <lineage>
        <taxon>Bacteria</taxon>
        <taxon>Pseudomonadati</taxon>
        <taxon>Pseudomonadota</taxon>
        <taxon>Gammaproteobacteria</taxon>
        <taxon>Vibrionales</taxon>
        <taxon>Vibrionaceae</taxon>
        <taxon>Photobacterium</taxon>
    </lineage>
</organism>
<keyword evidence="1" id="KW-1133">Transmembrane helix</keyword>
<feature type="transmembrane region" description="Helical" evidence="1">
    <location>
        <begin position="72"/>
        <end position="101"/>
    </location>
</feature>
<dbReference type="OrthoDB" id="8447652at2"/>
<evidence type="ECO:0000256" key="1">
    <source>
        <dbReference type="SAM" id="Phobius"/>
    </source>
</evidence>
<name>A0A2T3MZB9_9GAMM</name>
<dbReference type="RefSeq" id="WP_107282983.1">
    <property type="nucleotide sequence ID" value="NZ_PYMC01000005.1"/>
</dbReference>
<sequence length="169" mass="18716">MADPHIQSDLDGLDKLTVLLYRCALTLSAAAMSIVAWEAEFATSALIIAALIASSTVHVYDKRFRWLIQGSGLFAAIWLLTGLWQPLALGAALFTFSALAIKEYFCFQLKALLMTPVALAGFWFCLVFNQPQISMVFSMSGAILLAVAAFSKWRMPLHYDIGDKTRYQI</sequence>
<proteinExistence type="predicted"/>
<evidence type="ECO:0008006" key="4">
    <source>
        <dbReference type="Google" id="ProtNLM"/>
    </source>
</evidence>
<keyword evidence="1" id="KW-0472">Membrane</keyword>
<keyword evidence="1" id="KW-0812">Transmembrane</keyword>
<gene>
    <name evidence="2" type="ORF">C9I89_08760</name>
</gene>
<feature type="transmembrane region" description="Helical" evidence="1">
    <location>
        <begin position="135"/>
        <end position="153"/>
    </location>
</feature>
<evidence type="ECO:0000313" key="2">
    <source>
        <dbReference type="EMBL" id="PSW05343.1"/>
    </source>
</evidence>
<dbReference type="EMBL" id="PYMC01000005">
    <property type="protein sequence ID" value="PSW05343.1"/>
    <property type="molecule type" value="Genomic_DNA"/>
</dbReference>
<keyword evidence="3" id="KW-1185">Reference proteome</keyword>
<dbReference type="Proteomes" id="UP000240904">
    <property type="component" value="Unassembled WGS sequence"/>
</dbReference>
<reference evidence="2 3" key="1">
    <citation type="submission" date="2018-03" db="EMBL/GenBank/DDBJ databases">
        <title>Whole genome sequencing of Histamine producing bacteria.</title>
        <authorList>
            <person name="Butler K."/>
        </authorList>
    </citation>
    <scope>NUCLEOTIDE SEQUENCE [LARGE SCALE GENOMIC DNA]</scope>
    <source>
        <strain evidence="2 3">DSM 16190</strain>
    </source>
</reference>
<dbReference type="Pfam" id="PF10063">
    <property type="entry name" value="DUF2301"/>
    <property type="match status" value="1"/>
</dbReference>
<evidence type="ECO:0000313" key="3">
    <source>
        <dbReference type="Proteomes" id="UP000240904"/>
    </source>
</evidence>
<comment type="caution">
    <text evidence="2">The sequence shown here is derived from an EMBL/GenBank/DDBJ whole genome shotgun (WGS) entry which is preliminary data.</text>
</comment>
<dbReference type="AlphaFoldDB" id="A0A2T3MZB9"/>
<protein>
    <recommendedName>
        <fullName evidence="4">Arabinose efflux permease</fullName>
    </recommendedName>
</protein>
<feature type="transmembrane region" description="Helical" evidence="1">
    <location>
        <begin position="107"/>
        <end position="128"/>
    </location>
</feature>
<dbReference type="InterPro" id="IPR019275">
    <property type="entry name" value="DUF2301"/>
</dbReference>
<accession>A0A2T3MZB9</accession>
<feature type="transmembrane region" description="Helical" evidence="1">
    <location>
        <begin position="41"/>
        <end position="60"/>
    </location>
</feature>